<sequence>MFVLTLRWSPDQDPTVLSCDLIHRDFHNRISFSKRAGLFDVFRPQLARALAEIIDSIQHKRQVLSQPDFQVDLPNLVLGGLRLLVSSAKDGARQIIIRFKHFLGSLQDAFAVDIGLRSAVLPHRERVAVEALVDIVGPLLNLADLRRPNLDEREAMAVEKSLEELAQNSYMLRFYTGLLVRYVNECKATGARMTDARTPARLN</sequence>
<dbReference type="OrthoDB" id="7869035at2"/>
<name>A0A291M1Z0_9RHOB</name>
<gene>
    <name evidence="1" type="ORF">CBW24_12465</name>
</gene>
<dbReference type="Proteomes" id="UP000219050">
    <property type="component" value="Chromosome"/>
</dbReference>
<keyword evidence="2" id="KW-1185">Reference proteome</keyword>
<dbReference type="AlphaFoldDB" id="A0A291M1Z0"/>
<accession>A0A291M1Z0</accession>
<evidence type="ECO:0000313" key="2">
    <source>
        <dbReference type="Proteomes" id="UP000219050"/>
    </source>
</evidence>
<dbReference type="EMBL" id="CP021404">
    <property type="protein sequence ID" value="ATI42735.1"/>
    <property type="molecule type" value="Genomic_DNA"/>
</dbReference>
<evidence type="ECO:0000313" key="1">
    <source>
        <dbReference type="EMBL" id="ATI42735.1"/>
    </source>
</evidence>
<reference evidence="1 2" key="1">
    <citation type="submission" date="2017-05" db="EMBL/GenBank/DDBJ databases">
        <title>Comparative genomic and metabolic analysis of manganese-oxidizing mechanisms in Celeribater manganoxidans DY25T: its adaption to the environment of polymetallic nodule.</title>
        <authorList>
            <person name="Wang X."/>
        </authorList>
    </citation>
    <scope>NUCLEOTIDE SEQUENCE [LARGE SCALE GENOMIC DNA]</scope>
    <source>
        <strain evidence="1 2">DY25</strain>
    </source>
</reference>
<protein>
    <submittedName>
        <fullName evidence="1">Uncharacterized protein</fullName>
    </submittedName>
</protein>
<proteinExistence type="predicted"/>
<dbReference type="RefSeq" id="WP_097373783.1">
    <property type="nucleotide sequence ID" value="NZ_CP021404.1"/>
</dbReference>
<dbReference type="KEGG" id="cmag:CBW24_12465"/>
<organism evidence="1 2">
    <name type="scientific">Pacificitalea manganoxidans</name>
    <dbReference type="NCBI Taxonomy" id="1411902"/>
    <lineage>
        <taxon>Bacteria</taxon>
        <taxon>Pseudomonadati</taxon>
        <taxon>Pseudomonadota</taxon>
        <taxon>Alphaproteobacteria</taxon>
        <taxon>Rhodobacterales</taxon>
        <taxon>Paracoccaceae</taxon>
        <taxon>Pacificitalea</taxon>
    </lineage>
</organism>